<evidence type="ECO:0000313" key="2">
    <source>
        <dbReference type="EMBL" id="MCR9017382.1"/>
    </source>
</evidence>
<dbReference type="Proteomes" id="UP001142175">
    <property type="component" value="Unassembled WGS sequence"/>
</dbReference>
<feature type="transmembrane region" description="Helical" evidence="1">
    <location>
        <begin position="7"/>
        <end position="23"/>
    </location>
</feature>
<dbReference type="NCBIfam" id="TIGR03753">
    <property type="entry name" value="blh_monoox"/>
    <property type="match status" value="1"/>
</dbReference>
<dbReference type="EMBL" id="JANSUY010000029">
    <property type="protein sequence ID" value="MCR9017382.1"/>
    <property type="molecule type" value="Genomic_DNA"/>
</dbReference>
<sequence>MKGIETAGKIIGATLGISYLLFFEGNEMFQWICFATILISIGIPHGAIDHLLLNPVVGRKNLIRFIFKYLLIIAVYLAIWLIFPILALAAFLIMSAYHFGQSHFLKTPLNKFSSLTYISLGSFILSTILWGDFNYTQSILANIIDVRGLPQYGIFVIAFFWGLSATLIGVNFGEKGLILVLEISLLGLLLYQLPLLLGFIIYFGFWHSLPSMTEEFDALKDYLENQKLKNFIKKLLPFTSMSLIGIALILLFFHQMMEFDQLTLLFFILVSLISAPHIWYMNLFLEARKNQY</sequence>
<keyword evidence="1" id="KW-0408">Iron</keyword>
<comment type="catalytic activity">
    <reaction evidence="1">
        <text>all-trans-beta-carotene + O2 = 2 all-trans-retinal</text>
        <dbReference type="Rhea" id="RHEA:32887"/>
        <dbReference type="ChEBI" id="CHEBI:15379"/>
        <dbReference type="ChEBI" id="CHEBI:17579"/>
        <dbReference type="ChEBI" id="CHEBI:17898"/>
        <dbReference type="EC" id="1.13.11.63"/>
    </reaction>
</comment>
<dbReference type="Pfam" id="PF15461">
    <property type="entry name" value="BCD"/>
    <property type="match status" value="1"/>
</dbReference>
<keyword evidence="1" id="KW-1133">Transmembrane helix</keyword>
<comment type="subcellular location">
    <subcellularLocation>
        <location evidence="1">Cell membrane</location>
        <topology evidence="1">Multi-pass membrane protein</topology>
    </subcellularLocation>
</comment>
<feature type="transmembrane region" description="Helical" evidence="1">
    <location>
        <begin position="29"/>
        <end position="48"/>
    </location>
</feature>
<keyword evidence="1" id="KW-0223">Dioxygenase</keyword>
<dbReference type="GO" id="GO:0005506">
    <property type="term" value="F:iron ion binding"/>
    <property type="evidence" value="ECO:0007669"/>
    <property type="project" value="UniProtKB-UniRule"/>
</dbReference>
<dbReference type="InterPro" id="IPR022270">
    <property type="entry name" value="Blh_diox"/>
</dbReference>
<dbReference type="AlphaFoldDB" id="A0A9X2PC94"/>
<feature type="transmembrane region" description="Helical" evidence="1">
    <location>
        <begin position="152"/>
        <end position="172"/>
    </location>
</feature>
<feature type="transmembrane region" description="Helical" evidence="1">
    <location>
        <begin position="178"/>
        <end position="205"/>
    </location>
</feature>
<comment type="function">
    <text evidence="1">Catalyzes the cleavage of beta-carotene at its central double bond (15,15') to yield two molecules of all-trans-retinal.</text>
</comment>
<keyword evidence="1" id="KW-1003">Cell membrane</keyword>
<feature type="transmembrane region" description="Helical" evidence="1">
    <location>
        <begin position="262"/>
        <end position="285"/>
    </location>
</feature>
<dbReference type="GO" id="GO:0005886">
    <property type="term" value="C:plasma membrane"/>
    <property type="evidence" value="ECO:0007669"/>
    <property type="project" value="UniProtKB-SubCell"/>
</dbReference>
<keyword evidence="1" id="KW-0479">Metal-binding</keyword>
<dbReference type="EC" id="1.13.11.63" evidence="1"/>
<comment type="caution">
    <text evidence="2">The sequence shown here is derived from an EMBL/GenBank/DDBJ whole genome shotgun (WGS) entry which is preliminary data.</text>
</comment>
<keyword evidence="1" id="KW-0812">Transmembrane</keyword>
<dbReference type="GO" id="GO:0003834">
    <property type="term" value="F:beta-carotene 15,15'-dioxygenase activity"/>
    <property type="evidence" value="ECO:0007669"/>
    <property type="project" value="UniProtKB-EC"/>
</dbReference>
<dbReference type="RefSeq" id="WP_258425218.1">
    <property type="nucleotide sequence ID" value="NZ_JANSUY010000029.1"/>
</dbReference>
<comment type="caution">
    <text evidence="1">Lacks conserved residue(s) required for the propagation of feature annotation.</text>
</comment>
<comment type="similarity">
    <text evidence="1">Belongs to the Brp/Blh beta-carotene diooxygenase family.</text>
</comment>
<feature type="transmembrane region" description="Helical" evidence="1">
    <location>
        <begin position="69"/>
        <end position="94"/>
    </location>
</feature>
<keyword evidence="1" id="KW-0472">Membrane</keyword>
<keyword evidence="1" id="KW-0560">Oxidoreductase</keyword>
<evidence type="ECO:0000256" key="1">
    <source>
        <dbReference type="HAMAP-Rule" id="MF_02093"/>
    </source>
</evidence>
<feature type="transmembrane region" description="Helical" evidence="1">
    <location>
        <begin position="114"/>
        <end position="131"/>
    </location>
</feature>
<dbReference type="GO" id="GO:0010436">
    <property type="term" value="F:carotenoid dioxygenase activity"/>
    <property type="evidence" value="ECO:0007669"/>
    <property type="project" value="UniProtKB-UniRule"/>
</dbReference>
<dbReference type="HAMAP" id="MF_02093">
    <property type="entry name" value="Beta_carotene_diox"/>
    <property type="match status" value="1"/>
</dbReference>
<gene>
    <name evidence="2" type="ORF">NU887_20265</name>
</gene>
<name>A0A9X2PC94_9BACT</name>
<proteinExistence type="inferred from homology"/>
<evidence type="ECO:0000313" key="3">
    <source>
        <dbReference type="Proteomes" id="UP001142175"/>
    </source>
</evidence>
<reference evidence="2" key="1">
    <citation type="submission" date="2022-08" db="EMBL/GenBank/DDBJ databases">
        <authorList>
            <person name="Zhang D."/>
        </authorList>
    </citation>
    <scope>NUCLEOTIDE SEQUENCE</scope>
    <source>
        <strain evidence="2">XJ19-11</strain>
    </source>
</reference>
<protein>
    <recommendedName>
        <fullName evidence="1">Probable beta-carotene 15,15'-dioxygenase</fullName>
        <ecNumber evidence="1">1.13.11.63</ecNumber>
    </recommendedName>
</protein>
<keyword evidence="3" id="KW-1185">Reference proteome</keyword>
<feature type="transmembrane region" description="Helical" evidence="1">
    <location>
        <begin position="235"/>
        <end position="256"/>
    </location>
</feature>
<comment type="cofactor">
    <cofactor evidence="1">
        <name>Fe(2+)</name>
        <dbReference type="ChEBI" id="CHEBI:29033"/>
    </cofactor>
</comment>
<organism evidence="2 3">
    <name type="scientific">Aquiflexum gelatinilyticum</name>
    <dbReference type="NCBI Taxonomy" id="2961943"/>
    <lineage>
        <taxon>Bacteria</taxon>
        <taxon>Pseudomonadati</taxon>
        <taxon>Bacteroidota</taxon>
        <taxon>Cytophagia</taxon>
        <taxon>Cytophagales</taxon>
        <taxon>Cyclobacteriaceae</taxon>
        <taxon>Aquiflexum</taxon>
    </lineage>
</organism>
<accession>A0A9X2PC94</accession>
<dbReference type="GO" id="GO:0016121">
    <property type="term" value="P:carotene catabolic process"/>
    <property type="evidence" value="ECO:0007669"/>
    <property type="project" value="UniProtKB-UniRule"/>
</dbReference>